<dbReference type="FunCoup" id="A0A7R8V6D0">
    <property type="interactions" value="1740"/>
</dbReference>
<dbReference type="OrthoDB" id="271628at2759"/>
<evidence type="ECO:0000313" key="3">
    <source>
        <dbReference type="EMBL" id="CAD7093766.1"/>
    </source>
</evidence>
<dbReference type="GO" id="GO:0005737">
    <property type="term" value="C:cytoplasm"/>
    <property type="evidence" value="ECO:0007669"/>
    <property type="project" value="TreeGrafter"/>
</dbReference>
<dbReference type="Pfam" id="PF12578">
    <property type="entry name" value="3-PAP"/>
    <property type="match status" value="1"/>
</dbReference>
<feature type="domain" description="Myotubularin phosphatase" evidence="2">
    <location>
        <begin position="194"/>
        <end position="586"/>
    </location>
</feature>
<evidence type="ECO:0000313" key="4">
    <source>
        <dbReference type="Proteomes" id="UP000594454"/>
    </source>
</evidence>
<dbReference type="InterPro" id="IPR010569">
    <property type="entry name" value="Myotubularin-like_Pase_dom"/>
</dbReference>
<dbReference type="InterPro" id="IPR022587">
    <property type="entry name" value="MTMR12-like_C"/>
</dbReference>
<dbReference type="PANTHER" id="PTHR10807:SF110">
    <property type="entry name" value="FI17948P1"/>
    <property type="match status" value="1"/>
</dbReference>
<dbReference type="CDD" id="cd14537">
    <property type="entry name" value="PTP-MTMR10-like"/>
    <property type="match status" value="1"/>
</dbReference>
<reference evidence="3 4" key="1">
    <citation type="submission" date="2020-11" db="EMBL/GenBank/DDBJ databases">
        <authorList>
            <person name="Wallbank WR R."/>
            <person name="Pardo Diaz C."/>
            <person name="Kozak K."/>
            <person name="Martin S."/>
            <person name="Jiggins C."/>
            <person name="Moest M."/>
            <person name="Warren A I."/>
            <person name="Generalovic N T."/>
            <person name="Byers J.R.P. K."/>
            <person name="Montejo-Kovacevich G."/>
            <person name="Yen C E."/>
        </authorList>
    </citation>
    <scope>NUCLEOTIDE SEQUENCE [LARGE SCALE GENOMIC DNA]</scope>
</reference>
<dbReference type="Proteomes" id="UP000594454">
    <property type="component" value="Chromosome 6"/>
</dbReference>
<comment type="similarity">
    <text evidence="1">Belongs to the protein-tyrosine phosphatase family. Non-receptor class myotubularin subfamily.</text>
</comment>
<organism evidence="3 4">
    <name type="scientific">Hermetia illucens</name>
    <name type="common">Black soldier fly</name>
    <dbReference type="NCBI Taxonomy" id="343691"/>
    <lineage>
        <taxon>Eukaryota</taxon>
        <taxon>Metazoa</taxon>
        <taxon>Ecdysozoa</taxon>
        <taxon>Arthropoda</taxon>
        <taxon>Hexapoda</taxon>
        <taxon>Insecta</taxon>
        <taxon>Pterygota</taxon>
        <taxon>Neoptera</taxon>
        <taxon>Endopterygota</taxon>
        <taxon>Diptera</taxon>
        <taxon>Brachycera</taxon>
        <taxon>Stratiomyomorpha</taxon>
        <taxon>Stratiomyidae</taxon>
        <taxon>Hermetiinae</taxon>
        <taxon>Hermetia</taxon>
    </lineage>
</organism>
<dbReference type="PANTHER" id="PTHR10807">
    <property type="entry name" value="MYOTUBULARIN-RELATED"/>
    <property type="match status" value="1"/>
</dbReference>
<proteinExistence type="inferred from homology"/>
<dbReference type="OMA" id="SVPQDRF"/>
<dbReference type="InterPro" id="IPR030564">
    <property type="entry name" value="Myotubularin"/>
</dbReference>
<sequence length="692" mass="79886">MMSFTPAKTKTTFTSYVDGPKAVNGCESGSAEDVKAKLLEGEIEVARAYAQLFAPATKMTDDGGVPGVLVVTNYKLSFIPNESKEMYPAYQENMFVGRNDVTLSNIDHIYQITEKKKKRITSQQKISSKIEAIHIICKNFRFLKFSFKGTSKEQGRIIASSLLQFAFHTRHDLSFAYRYKDSYYRTMKSTVTMFNNKSDWSRELIRCGATEWKVVSTDQTVQKSKLLPAHFVIPKCVAIDEYLKKAESFYDSRIAFWVYSYDNASLVRMAELQPDQENMIENTTLESIRKCDPRKKSLEIINLGERLPSIHDVQRGYIKFRELCTPDTPRHFLLQDAKFYSLLEKSCWLLYVSLCLKCAKEAAESLRDGTTVVLRENNARDMCCVISSLVQIILDPYFRTIDGFQSLVQKEWVALEHPFAFRLGHVIIPEVENESPLLLLFLDCVWQLLQQYPEEFEFSQTYLTTIWDSAFIPIFDTFQFNSERERIQAATCKESKLVLRPIWDWNEQFSETDKLFFTNPFYTKKQDGCRRSVALPANAILLPGFPKKPMRFTMNPNELNQSSIPKDQYLNPRCGVADLEIWQQCYYRWIPILEIKNGGFPQIELFQRLLLRNISKLQRAIETGDYDELPDELTTPTNSPVKQQMMPATNSFFPFSTNVCDATQLTDILTHSNELLMEGSIMDRLSIAQLPD</sequence>
<dbReference type="SUPFAM" id="SSF52799">
    <property type="entry name" value="(Phosphotyrosine protein) phosphatases II"/>
    <property type="match status" value="1"/>
</dbReference>
<dbReference type="SUPFAM" id="SSF50729">
    <property type="entry name" value="PH domain-like"/>
    <property type="match status" value="1"/>
</dbReference>
<name>A0A7R8V6D0_HERIL</name>
<dbReference type="AlphaFoldDB" id="A0A7R8V6D0"/>
<dbReference type="GO" id="GO:0016020">
    <property type="term" value="C:membrane"/>
    <property type="evidence" value="ECO:0007669"/>
    <property type="project" value="TreeGrafter"/>
</dbReference>
<dbReference type="Pfam" id="PF06602">
    <property type="entry name" value="Myotub-related"/>
    <property type="match status" value="1"/>
</dbReference>
<evidence type="ECO:0000256" key="1">
    <source>
        <dbReference type="ARBA" id="ARBA00007471"/>
    </source>
</evidence>
<dbReference type="InParanoid" id="A0A7R8V6D0"/>
<dbReference type="InterPro" id="IPR011993">
    <property type="entry name" value="PH-like_dom_sf"/>
</dbReference>
<keyword evidence="4" id="KW-1185">Reference proteome</keyword>
<dbReference type="Gene3D" id="2.30.29.30">
    <property type="entry name" value="Pleckstrin-homology domain (PH domain)/Phosphotyrosine-binding domain (PTB)"/>
    <property type="match status" value="1"/>
</dbReference>
<evidence type="ECO:0000259" key="2">
    <source>
        <dbReference type="PROSITE" id="PS51339"/>
    </source>
</evidence>
<gene>
    <name evidence="3" type="ORF">HERILL_LOCUS16031</name>
</gene>
<dbReference type="GO" id="GO:0046856">
    <property type="term" value="P:phosphatidylinositol dephosphorylation"/>
    <property type="evidence" value="ECO:0007669"/>
    <property type="project" value="TreeGrafter"/>
</dbReference>
<dbReference type="PROSITE" id="PS51339">
    <property type="entry name" value="PPASE_MYOTUBULARIN"/>
    <property type="match status" value="1"/>
</dbReference>
<dbReference type="EMBL" id="LR899014">
    <property type="protein sequence ID" value="CAD7093766.1"/>
    <property type="molecule type" value="Genomic_DNA"/>
</dbReference>
<accession>A0A7R8V6D0</accession>
<dbReference type="InterPro" id="IPR029021">
    <property type="entry name" value="Prot-tyrosine_phosphatase-like"/>
</dbReference>
<protein>
    <recommendedName>
        <fullName evidence="2">Myotubularin phosphatase domain-containing protein</fullName>
    </recommendedName>
</protein>